<dbReference type="EMBL" id="BMAW01115257">
    <property type="protein sequence ID" value="GFT65454.1"/>
    <property type="molecule type" value="Genomic_DNA"/>
</dbReference>
<keyword evidence="3" id="KW-1185">Reference proteome</keyword>
<evidence type="ECO:0000313" key="3">
    <source>
        <dbReference type="Proteomes" id="UP000887013"/>
    </source>
</evidence>
<accession>A0A8X6PFH7</accession>
<name>A0A8X6PFH7_NEPPI</name>
<keyword evidence="1" id="KW-0472">Membrane</keyword>
<sequence>MPDGADITLCRAFTTSGRFCSLNDADWLSVRIRDANDFKSIDNTPLLSFDGYGCNDVHVMPGFPRFTVLQCSFTITYFVFMCFSNVRCQRKLGMVLSRVSSHLPRHGHHATSIAT</sequence>
<protein>
    <submittedName>
        <fullName evidence="2">Uncharacterized protein</fullName>
    </submittedName>
</protein>
<reference evidence="2" key="1">
    <citation type="submission" date="2020-08" db="EMBL/GenBank/DDBJ databases">
        <title>Multicomponent nature underlies the extraordinary mechanical properties of spider dragline silk.</title>
        <authorList>
            <person name="Kono N."/>
            <person name="Nakamura H."/>
            <person name="Mori M."/>
            <person name="Yoshida Y."/>
            <person name="Ohtoshi R."/>
            <person name="Malay A.D."/>
            <person name="Moran D.A.P."/>
            <person name="Tomita M."/>
            <person name="Numata K."/>
            <person name="Arakawa K."/>
        </authorList>
    </citation>
    <scope>NUCLEOTIDE SEQUENCE</scope>
</reference>
<keyword evidence="1" id="KW-1133">Transmembrane helix</keyword>
<evidence type="ECO:0000256" key="1">
    <source>
        <dbReference type="SAM" id="Phobius"/>
    </source>
</evidence>
<comment type="caution">
    <text evidence="2">The sequence shown here is derived from an EMBL/GenBank/DDBJ whole genome shotgun (WGS) entry which is preliminary data.</text>
</comment>
<organism evidence="2 3">
    <name type="scientific">Nephila pilipes</name>
    <name type="common">Giant wood spider</name>
    <name type="synonym">Nephila maculata</name>
    <dbReference type="NCBI Taxonomy" id="299642"/>
    <lineage>
        <taxon>Eukaryota</taxon>
        <taxon>Metazoa</taxon>
        <taxon>Ecdysozoa</taxon>
        <taxon>Arthropoda</taxon>
        <taxon>Chelicerata</taxon>
        <taxon>Arachnida</taxon>
        <taxon>Araneae</taxon>
        <taxon>Araneomorphae</taxon>
        <taxon>Entelegynae</taxon>
        <taxon>Araneoidea</taxon>
        <taxon>Nephilidae</taxon>
        <taxon>Nephila</taxon>
    </lineage>
</organism>
<feature type="transmembrane region" description="Helical" evidence="1">
    <location>
        <begin position="66"/>
        <end position="86"/>
    </location>
</feature>
<gene>
    <name evidence="2" type="ORF">NPIL_52381</name>
</gene>
<proteinExistence type="predicted"/>
<dbReference type="Proteomes" id="UP000887013">
    <property type="component" value="Unassembled WGS sequence"/>
</dbReference>
<dbReference type="AlphaFoldDB" id="A0A8X6PFH7"/>
<keyword evidence="1" id="KW-0812">Transmembrane</keyword>
<evidence type="ECO:0000313" key="2">
    <source>
        <dbReference type="EMBL" id="GFT65454.1"/>
    </source>
</evidence>